<keyword evidence="3" id="KW-0805">Transcription regulation</keyword>
<evidence type="ECO:0000256" key="6">
    <source>
        <dbReference type="ARBA" id="ARBA00023242"/>
    </source>
</evidence>
<dbReference type="InterPro" id="IPR052360">
    <property type="entry name" value="Transcr_Regulatory_Proteins"/>
</dbReference>
<organism evidence="7 8">
    <name type="scientific">Thelonectria olida</name>
    <dbReference type="NCBI Taxonomy" id="1576542"/>
    <lineage>
        <taxon>Eukaryota</taxon>
        <taxon>Fungi</taxon>
        <taxon>Dikarya</taxon>
        <taxon>Ascomycota</taxon>
        <taxon>Pezizomycotina</taxon>
        <taxon>Sordariomycetes</taxon>
        <taxon>Hypocreomycetidae</taxon>
        <taxon>Hypocreales</taxon>
        <taxon>Nectriaceae</taxon>
        <taxon>Thelonectria</taxon>
    </lineage>
</organism>
<dbReference type="SUPFAM" id="SSF57701">
    <property type="entry name" value="Zn2/Cys6 DNA-binding domain"/>
    <property type="match status" value="1"/>
</dbReference>
<dbReference type="InterPro" id="IPR021858">
    <property type="entry name" value="Fun_TF"/>
</dbReference>
<protein>
    <recommendedName>
        <fullName evidence="9">Zn(2)-C6 fungal-type domain-containing protein</fullName>
    </recommendedName>
</protein>
<dbReference type="Pfam" id="PF11951">
    <property type="entry name" value="Fungal_trans_2"/>
    <property type="match status" value="1"/>
</dbReference>
<dbReference type="GO" id="GO:0003677">
    <property type="term" value="F:DNA binding"/>
    <property type="evidence" value="ECO:0007669"/>
    <property type="project" value="UniProtKB-KW"/>
</dbReference>
<dbReference type="AlphaFoldDB" id="A0A9P8VXF5"/>
<dbReference type="PANTHER" id="PTHR36206:SF13">
    <property type="entry name" value="TRANSCRIPTIONAL REGULATORY PROTEIN MOC3"/>
    <property type="match status" value="1"/>
</dbReference>
<gene>
    <name evidence="7" type="ORF">B0T10DRAFT_540049</name>
</gene>
<keyword evidence="6" id="KW-0539">Nucleus</keyword>
<dbReference type="PANTHER" id="PTHR36206">
    <property type="entry name" value="ASPERCRYPTIN BIOSYNTHESIS CLUSTER-SPECIFIC TRANSCRIPTION REGULATOR ATNN-RELATED"/>
    <property type="match status" value="1"/>
</dbReference>
<proteinExistence type="predicted"/>
<evidence type="ECO:0008006" key="9">
    <source>
        <dbReference type="Google" id="ProtNLM"/>
    </source>
</evidence>
<dbReference type="CDD" id="cd00067">
    <property type="entry name" value="GAL4"/>
    <property type="match status" value="1"/>
</dbReference>
<dbReference type="InterPro" id="IPR036864">
    <property type="entry name" value="Zn2-C6_fun-type_DNA-bd_sf"/>
</dbReference>
<keyword evidence="2" id="KW-0862">Zinc</keyword>
<evidence type="ECO:0000313" key="7">
    <source>
        <dbReference type="EMBL" id="KAH6884252.1"/>
    </source>
</evidence>
<evidence type="ECO:0000313" key="8">
    <source>
        <dbReference type="Proteomes" id="UP000777438"/>
    </source>
</evidence>
<name>A0A9P8VXF5_9HYPO</name>
<evidence type="ECO:0000256" key="3">
    <source>
        <dbReference type="ARBA" id="ARBA00023015"/>
    </source>
</evidence>
<dbReference type="InterPro" id="IPR001138">
    <property type="entry name" value="Zn2Cys6_DnaBD"/>
</dbReference>
<keyword evidence="4" id="KW-0238">DNA-binding</keyword>
<sequence length="530" mass="59433">MAAPFTSSRIRRVKCDETKPQCKKCTSSKRVCDGYLSEKNIMTRRELVEVVRGLNVVGPVSRALTQSPSSSNPHSRPVSPNDTVYFNLFRHVTVPSTCDIFPSSFWQENVMQMAHIEPAVWHATIALGTLHQRANALTLNKMNDGMALTRRAVAHYGKAMALARDLDCPTKVVTLSIMLVAAANMLERWSEMQTHVMAGLRIATQDAPRLLTLEALRGSLMRLDLQAMTFSDSTSPYPYEESSSIYAVDQFLMTPCVQGVSYEEMSSELLGISRAFFLLDDGLLSGNVTHGPWLTKFDSFLRRLALWESRMASFEIAHESTDSDQTTVLSLRLYHVTLRTMIRAASFGPETRYDELLGYFEHIVRLAATLQARMSTGGALSLSLEPGLIIPLWVTIHRCRHYRLRHAALKILADSNRVEGMWRSDAAAAMMETLVAVEEESLGPVNVDIYTPVLLDPFIPVHWTAWSNPAFCPPTTLDWSHVPTIPDEDRVKDLLGTTSLSERRVEVRLLMCPSNNLDPYGPVREVTVRF</sequence>
<dbReference type="EMBL" id="JAGPYM010000021">
    <property type="protein sequence ID" value="KAH6884252.1"/>
    <property type="molecule type" value="Genomic_DNA"/>
</dbReference>
<dbReference type="GO" id="GO:0008270">
    <property type="term" value="F:zinc ion binding"/>
    <property type="evidence" value="ECO:0007669"/>
    <property type="project" value="InterPro"/>
</dbReference>
<keyword evidence="1" id="KW-0479">Metal-binding</keyword>
<evidence type="ECO:0000256" key="5">
    <source>
        <dbReference type="ARBA" id="ARBA00023163"/>
    </source>
</evidence>
<keyword evidence="5" id="KW-0804">Transcription</keyword>
<dbReference type="GO" id="GO:0000981">
    <property type="term" value="F:DNA-binding transcription factor activity, RNA polymerase II-specific"/>
    <property type="evidence" value="ECO:0007669"/>
    <property type="project" value="InterPro"/>
</dbReference>
<dbReference type="OrthoDB" id="3598904at2759"/>
<dbReference type="Proteomes" id="UP000777438">
    <property type="component" value="Unassembled WGS sequence"/>
</dbReference>
<reference evidence="7 8" key="1">
    <citation type="journal article" date="2021" name="Nat. Commun.">
        <title>Genetic determinants of endophytism in the Arabidopsis root mycobiome.</title>
        <authorList>
            <person name="Mesny F."/>
            <person name="Miyauchi S."/>
            <person name="Thiergart T."/>
            <person name="Pickel B."/>
            <person name="Atanasova L."/>
            <person name="Karlsson M."/>
            <person name="Huettel B."/>
            <person name="Barry K.W."/>
            <person name="Haridas S."/>
            <person name="Chen C."/>
            <person name="Bauer D."/>
            <person name="Andreopoulos W."/>
            <person name="Pangilinan J."/>
            <person name="LaButti K."/>
            <person name="Riley R."/>
            <person name="Lipzen A."/>
            <person name="Clum A."/>
            <person name="Drula E."/>
            <person name="Henrissat B."/>
            <person name="Kohler A."/>
            <person name="Grigoriev I.V."/>
            <person name="Martin F.M."/>
            <person name="Hacquard S."/>
        </authorList>
    </citation>
    <scope>NUCLEOTIDE SEQUENCE [LARGE SCALE GENOMIC DNA]</scope>
    <source>
        <strain evidence="7 8">MPI-CAGE-CH-0241</strain>
    </source>
</reference>
<comment type="caution">
    <text evidence="7">The sequence shown here is derived from an EMBL/GenBank/DDBJ whole genome shotgun (WGS) entry which is preliminary data.</text>
</comment>
<evidence type="ECO:0000256" key="4">
    <source>
        <dbReference type="ARBA" id="ARBA00023125"/>
    </source>
</evidence>
<evidence type="ECO:0000256" key="2">
    <source>
        <dbReference type="ARBA" id="ARBA00022833"/>
    </source>
</evidence>
<keyword evidence="8" id="KW-1185">Reference proteome</keyword>
<accession>A0A9P8VXF5</accession>
<evidence type="ECO:0000256" key="1">
    <source>
        <dbReference type="ARBA" id="ARBA00022723"/>
    </source>
</evidence>